<sequence length="245" mass="28296">MKLRKMSRQSINIYIGAFLLVCGLITINAAADSSEELNNSADTPQDLARAQLLDAITEDYLTLLDFELSKSRDIVQSVLDDDKLLVPHSEIFQKKKMQLKIYIDLVTEKQQKKLPPRTQKPARFFYIFSKSLLYKDFIGMIARLEPTDRYDALIDDTFMDNGLGEFVDAVMEKRNALVAKSVRLIHEYLKGLPAEQQRKAMAYKLSDWALKMKQAEEVTEKMANFREFLRYFYLEATITADKAEL</sequence>
<accession>W8B4P6</accession>
<protein>
    <submittedName>
        <fullName evidence="1">Uncharacterized protein</fullName>
    </submittedName>
</protein>
<dbReference type="EMBL" id="GAMC01013023">
    <property type="protein sequence ID" value="JAB93532.1"/>
    <property type="molecule type" value="mRNA"/>
</dbReference>
<organism evidence="1">
    <name type="scientific">Ceratitis capitata</name>
    <name type="common">Mediterranean fruit fly</name>
    <name type="synonym">Tephritis capitata</name>
    <dbReference type="NCBI Taxonomy" id="7213"/>
    <lineage>
        <taxon>Eukaryota</taxon>
        <taxon>Metazoa</taxon>
        <taxon>Ecdysozoa</taxon>
        <taxon>Arthropoda</taxon>
        <taxon>Hexapoda</taxon>
        <taxon>Insecta</taxon>
        <taxon>Pterygota</taxon>
        <taxon>Neoptera</taxon>
        <taxon>Endopterygota</taxon>
        <taxon>Diptera</taxon>
        <taxon>Brachycera</taxon>
        <taxon>Muscomorpha</taxon>
        <taxon>Tephritoidea</taxon>
        <taxon>Tephritidae</taxon>
        <taxon>Ceratitis</taxon>
        <taxon>Ceratitis</taxon>
    </lineage>
</organism>
<reference evidence="1" key="2">
    <citation type="journal article" date="2014" name="BMC Genomics">
        <title>A genomic perspective to assessing quality of mass-reared SIT flies used in Mediterranean fruit fly (Ceratitis capitata) eradication in California.</title>
        <authorList>
            <person name="Calla B."/>
            <person name="Hall B."/>
            <person name="Hou S."/>
            <person name="Geib S.M."/>
        </authorList>
    </citation>
    <scope>NUCLEOTIDE SEQUENCE</scope>
</reference>
<dbReference type="OrthoDB" id="7995073at2759"/>
<name>W8B4P6_CERCA</name>
<proteinExistence type="evidence at transcript level"/>
<evidence type="ECO:0000313" key="1">
    <source>
        <dbReference type="EMBL" id="JAB93532.1"/>
    </source>
</evidence>
<reference evidence="1" key="1">
    <citation type="submission" date="2013-07" db="EMBL/GenBank/DDBJ databases">
        <authorList>
            <person name="Geib S."/>
        </authorList>
    </citation>
    <scope>NUCLEOTIDE SEQUENCE</scope>
</reference>
<dbReference type="AlphaFoldDB" id="W8B4P6"/>